<evidence type="ECO:0000256" key="2">
    <source>
        <dbReference type="ARBA" id="ARBA00022448"/>
    </source>
</evidence>
<dbReference type="EMBL" id="BMMK01000004">
    <property type="protein sequence ID" value="GGM44101.1"/>
    <property type="molecule type" value="Genomic_DNA"/>
</dbReference>
<name>A0A8J3FUJ7_9PSEU</name>
<dbReference type="PANTHER" id="PTHR30061:SF50">
    <property type="entry name" value="MALTOSE_MALTODEXTRIN-BINDING PERIPLASMIC PROTEIN"/>
    <property type="match status" value="1"/>
</dbReference>
<proteinExistence type="inferred from homology"/>
<reference evidence="5" key="2">
    <citation type="submission" date="2020-09" db="EMBL/GenBank/DDBJ databases">
        <authorList>
            <person name="Sun Q."/>
            <person name="Zhou Y."/>
        </authorList>
    </citation>
    <scope>NUCLEOTIDE SEQUENCE</scope>
    <source>
        <strain evidence="5">CGMCC 4.5737</strain>
    </source>
</reference>
<dbReference type="AlphaFoldDB" id="A0A8J3FUJ7"/>
<dbReference type="GO" id="GO:0055052">
    <property type="term" value="C:ATP-binding cassette (ABC) transporter complex, substrate-binding subunit-containing"/>
    <property type="evidence" value="ECO:0007669"/>
    <property type="project" value="TreeGrafter"/>
</dbReference>
<dbReference type="PROSITE" id="PS51257">
    <property type="entry name" value="PROKAR_LIPOPROTEIN"/>
    <property type="match status" value="1"/>
</dbReference>
<dbReference type="Pfam" id="PF01547">
    <property type="entry name" value="SBP_bac_1"/>
    <property type="match status" value="1"/>
</dbReference>
<accession>A0A8J3FUJ7</accession>
<dbReference type="Gene3D" id="3.40.190.10">
    <property type="entry name" value="Periplasmic binding protein-like II"/>
    <property type="match status" value="2"/>
</dbReference>
<sequence length="447" mass="49056">MGSSCRPRHLSILMATLVTGLIGTACTTGGGVTTQPAPAPAPDEQVTVSVWSNFAHRELNGLNKVLDGFRAKHPNFTVESQGSQDDDKITQAIRGGNPPDVAISFATDFLGQFCSSGAWQDLGPYLERDAVDLDQIPDAVRDYTQYKGVRCAMPLLADVYGLYYNKELFDRAGISGPPKTLSELREMAERLTEFNPDGSIRVAGFVPDLKFYNHRPQMLAPHWGAHWQRADGTSGLSADPAWREFFTWHKELVDFYGRQRLSQFLASAGQQYSADNAFQQGKVAMMIDGEYRTAFIDEFTPDLPYGTAPFPVADDQPDRYGTGYTTGTIIGIPRGAKNPGAAWELVSYLTTDTDALVELANSIKNVPTTKSALTSPKLSVDENFRTFLEIFAHPRLVSSPASPNGGAYVKFTEDFATRYLSGEVSDLDEGLRKLDEQINAHNELSGN</sequence>
<comment type="similarity">
    <text evidence="1">Belongs to the bacterial solute-binding protein 1 family.</text>
</comment>
<dbReference type="InterPro" id="IPR006059">
    <property type="entry name" value="SBP"/>
</dbReference>
<evidence type="ECO:0000256" key="3">
    <source>
        <dbReference type="ARBA" id="ARBA00022729"/>
    </source>
</evidence>
<comment type="caution">
    <text evidence="5">The sequence shown here is derived from an EMBL/GenBank/DDBJ whole genome shotgun (WGS) entry which is preliminary data.</text>
</comment>
<feature type="chain" id="PRO_5039171567" evidence="4">
    <location>
        <begin position="26"/>
        <end position="447"/>
    </location>
</feature>
<reference evidence="5" key="1">
    <citation type="journal article" date="2014" name="Int. J. Syst. Evol. Microbiol.">
        <title>Complete genome sequence of Corynebacterium casei LMG S-19264T (=DSM 44701T), isolated from a smear-ripened cheese.</title>
        <authorList>
            <consortium name="US DOE Joint Genome Institute (JGI-PGF)"/>
            <person name="Walter F."/>
            <person name="Albersmeier A."/>
            <person name="Kalinowski J."/>
            <person name="Ruckert C."/>
        </authorList>
    </citation>
    <scope>NUCLEOTIDE SEQUENCE</scope>
    <source>
        <strain evidence="5">CGMCC 4.5737</strain>
    </source>
</reference>
<dbReference type="GO" id="GO:0042956">
    <property type="term" value="P:maltodextrin transmembrane transport"/>
    <property type="evidence" value="ECO:0007669"/>
    <property type="project" value="TreeGrafter"/>
</dbReference>
<evidence type="ECO:0000256" key="4">
    <source>
        <dbReference type="SAM" id="SignalP"/>
    </source>
</evidence>
<keyword evidence="3 4" id="KW-0732">Signal</keyword>
<organism evidence="5 6">
    <name type="scientific">Longimycelium tulufanense</name>
    <dbReference type="NCBI Taxonomy" id="907463"/>
    <lineage>
        <taxon>Bacteria</taxon>
        <taxon>Bacillati</taxon>
        <taxon>Actinomycetota</taxon>
        <taxon>Actinomycetes</taxon>
        <taxon>Pseudonocardiales</taxon>
        <taxon>Pseudonocardiaceae</taxon>
        <taxon>Longimycelium</taxon>
    </lineage>
</organism>
<dbReference type="Proteomes" id="UP000637578">
    <property type="component" value="Unassembled WGS sequence"/>
</dbReference>
<gene>
    <name evidence="5" type="ORF">GCM10012275_13910</name>
</gene>
<feature type="signal peptide" evidence="4">
    <location>
        <begin position="1"/>
        <end position="25"/>
    </location>
</feature>
<dbReference type="CDD" id="cd14748">
    <property type="entry name" value="PBP2_UgpB"/>
    <property type="match status" value="1"/>
</dbReference>
<dbReference type="SUPFAM" id="SSF53850">
    <property type="entry name" value="Periplasmic binding protein-like II"/>
    <property type="match status" value="1"/>
</dbReference>
<evidence type="ECO:0000256" key="1">
    <source>
        <dbReference type="ARBA" id="ARBA00008520"/>
    </source>
</evidence>
<dbReference type="GO" id="GO:1901982">
    <property type="term" value="F:maltose binding"/>
    <property type="evidence" value="ECO:0007669"/>
    <property type="project" value="TreeGrafter"/>
</dbReference>
<protein>
    <submittedName>
        <fullName evidence="5">Sugar ABC transporter substrate-binding protein</fullName>
    </submittedName>
</protein>
<keyword evidence="2" id="KW-0813">Transport</keyword>
<evidence type="ECO:0000313" key="5">
    <source>
        <dbReference type="EMBL" id="GGM44101.1"/>
    </source>
</evidence>
<keyword evidence="6" id="KW-1185">Reference proteome</keyword>
<dbReference type="GO" id="GO:0015768">
    <property type="term" value="P:maltose transport"/>
    <property type="evidence" value="ECO:0007669"/>
    <property type="project" value="TreeGrafter"/>
</dbReference>
<evidence type="ECO:0000313" key="6">
    <source>
        <dbReference type="Proteomes" id="UP000637578"/>
    </source>
</evidence>
<dbReference type="PANTHER" id="PTHR30061">
    <property type="entry name" value="MALTOSE-BINDING PERIPLASMIC PROTEIN"/>
    <property type="match status" value="1"/>
</dbReference>